<dbReference type="GO" id="GO:0008713">
    <property type="term" value="F:ADP-heptose-lipopolysaccharide heptosyltransferase activity"/>
    <property type="evidence" value="ECO:0007669"/>
    <property type="project" value="TreeGrafter"/>
</dbReference>
<evidence type="ECO:0000256" key="13">
    <source>
        <dbReference type="ARBA" id="ARBA00049201"/>
    </source>
</evidence>
<evidence type="ECO:0000256" key="4">
    <source>
        <dbReference type="ARBA" id="ARBA00022519"/>
    </source>
</evidence>
<dbReference type="AlphaFoldDB" id="A0A9X1VS06"/>
<keyword evidence="4" id="KW-0997">Cell inner membrane</keyword>
<dbReference type="GO" id="GO:0005886">
    <property type="term" value="C:plasma membrane"/>
    <property type="evidence" value="ECO:0007669"/>
    <property type="project" value="UniProtKB-SubCell"/>
</dbReference>
<accession>A0A9X1VS06</accession>
<evidence type="ECO:0000256" key="6">
    <source>
        <dbReference type="ARBA" id="ARBA00022679"/>
    </source>
</evidence>
<keyword evidence="5" id="KW-0328">Glycosyltransferase</keyword>
<dbReference type="Pfam" id="PF01075">
    <property type="entry name" value="Glyco_transf_9"/>
    <property type="match status" value="1"/>
</dbReference>
<comment type="similarity">
    <text evidence="9">Belongs to the glycosyltransferase 9 family.</text>
</comment>
<evidence type="ECO:0000256" key="2">
    <source>
        <dbReference type="ARBA" id="ARBA00004713"/>
    </source>
</evidence>
<evidence type="ECO:0000256" key="1">
    <source>
        <dbReference type="ARBA" id="ARBA00004515"/>
    </source>
</evidence>
<proteinExistence type="inferred from homology"/>
<evidence type="ECO:0000256" key="5">
    <source>
        <dbReference type="ARBA" id="ARBA00022676"/>
    </source>
</evidence>
<evidence type="ECO:0000256" key="9">
    <source>
        <dbReference type="ARBA" id="ARBA00043995"/>
    </source>
</evidence>
<dbReference type="GO" id="GO:0009244">
    <property type="term" value="P:lipopolysaccharide core region biosynthetic process"/>
    <property type="evidence" value="ECO:0007669"/>
    <property type="project" value="InterPro"/>
</dbReference>
<gene>
    <name evidence="14" type="primary">waaC</name>
    <name evidence="14" type="ORF">MMF98_03580</name>
</gene>
<comment type="catalytic activity">
    <reaction evidence="13">
        <text>an alpha-Kdo-(2-&gt;4)-alpha-Kdo-(2-&gt;6)-lipid A + ADP-L-glycero-beta-D-manno-heptose = an L-alpha-D-Hep-(1-&gt;5)-[alpha-Kdo-(2-&gt;4)]-alpha-Kdo-(2-&gt;6)-lipid A + ADP + H(+)</text>
        <dbReference type="Rhea" id="RHEA:74067"/>
        <dbReference type="ChEBI" id="CHEBI:15378"/>
        <dbReference type="ChEBI" id="CHEBI:61506"/>
        <dbReference type="ChEBI" id="CHEBI:176431"/>
        <dbReference type="ChEBI" id="CHEBI:193068"/>
        <dbReference type="ChEBI" id="CHEBI:456216"/>
        <dbReference type="EC" id="2.4.99.23"/>
    </reaction>
</comment>
<keyword evidence="8" id="KW-0472">Membrane</keyword>
<evidence type="ECO:0000256" key="10">
    <source>
        <dbReference type="ARBA" id="ARBA00044041"/>
    </source>
</evidence>
<organism evidence="14 15">
    <name type="scientific">Variovorax terrae</name>
    <dbReference type="NCBI Taxonomy" id="2923278"/>
    <lineage>
        <taxon>Bacteria</taxon>
        <taxon>Pseudomonadati</taxon>
        <taxon>Pseudomonadota</taxon>
        <taxon>Betaproteobacteria</taxon>
        <taxon>Burkholderiales</taxon>
        <taxon>Comamonadaceae</taxon>
        <taxon>Variovorax</taxon>
    </lineage>
</organism>
<evidence type="ECO:0000256" key="3">
    <source>
        <dbReference type="ARBA" id="ARBA00022475"/>
    </source>
</evidence>
<dbReference type="NCBIfam" id="TIGR02193">
    <property type="entry name" value="heptsyl_trn_I"/>
    <property type="match status" value="1"/>
</dbReference>
<dbReference type="GO" id="GO:0005829">
    <property type="term" value="C:cytosol"/>
    <property type="evidence" value="ECO:0007669"/>
    <property type="project" value="TreeGrafter"/>
</dbReference>
<evidence type="ECO:0000313" key="14">
    <source>
        <dbReference type="EMBL" id="MCJ0762282.1"/>
    </source>
</evidence>
<dbReference type="SUPFAM" id="SSF53756">
    <property type="entry name" value="UDP-Glycosyltransferase/glycogen phosphorylase"/>
    <property type="match status" value="1"/>
</dbReference>
<dbReference type="EC" id="2.4.99.23" evidence="10"/>
<dbReference type="Proteomes" id="UP001139447">
    <property type="component" value="Unassembled WGS sequence"/>
</dbReference>
<keyword evidence="3" id="KW-1003">Cell membrane</keyword>
<dbReference type="PANTHER" id="PTHR30160:SF19">
    <property type="entry name" value="LIPOPOLYSACCHARIDE HEPTOSYLTRANSFERASE 1"/>
    <property type="match status" value="1"/>
</dbReference>
<keyword evidence="7" id="KW-0448">Lipopolysaccharide biosynthesis</keyword>
<evidence type="ECO:0000256" key="11">
    <source>
        <dbReference type="ARBA" id="ARBA00044190"/>
    </source>
</evidence>
<dbReference type="PANTHER" id="PTHR30160">
    <property type="entry name" value="TETRAACYLDISACCHARIDE 4'-KINASE-RELATED"/>
    <property type="match status" value="1"/>
</dbReference>
<evidence type="ECO:0000313" key="15">
    <source>
        <dbReference type="Proteomes" id="UP001139447"/>
    </source>
</evidence>
<dbReference type="EMBL" id="JALGBI010000001">
    <property type="protein sequence ID" value="MCJ0762282.1"/>
    <property type="molecule type" value="Genomic_DNA"/>
</dbReference>
<reference evidence="14" key="1">
    <citation type="submission" date="2022-03" db="EMBL/GenBank/DDBJ databases">
        <authorList>
            <person name="Woo C.Y."/>
        </authorList>
    </citation>
    <scope>NUCLEOTIDE SEQUENCE</scope>
    <source>
        <strain evidence="14">CYS-02</strain>
    </source>
</reference>
<dbReference type="RefSeq" id="WP_243304389.1">
    <property type="nucleotide sequence ID" value="NZ_JALGBI010000001.1"/>
</dbReference>
<dbReference type="InterPro" id="IPR051199">
    <property type="entry name" value="LPS_LOS_Heptosyltrfase"/>
</dbReference>
<comment type="caution">
    <text evidence="14">The sequence shown here is derived from an EMBL/GenBank/DDBJ whole genome shotgun (WGS) entry which is preliminary data.</text>
</comment>
<dbReference type="Gene3D" id="3.40.50.2000">
    <property type="entry name" value="Glycogen Phosphorylase B"/>
    <property type="match status" value="2"/>
</dbReference>
<evidence type="ECO:0000256" key="7">
    <source>
        <dbReference type="ARBA" id="ARBA00022985"/>
    </source>
</evidence>
<comment type="subcellular location">
    <subcellularLocation>
        <location evidence="1">Cell inner membrane</location>
        <topology evidence="1">Peripheral membrane protein</topology>
        <orientation evidence="1">Cytoplasmic side</orientation>
    </subcellularLocation>
</comment>
<keyword evidence="6" id="KW-0808">Transferase</keyword>
<comment type="pathway">
    <text evidence="2">Bacterial outer membrane biogenesis; LPS core biosynthesis.</text>
</comment>
<evidence type="ECO:0000256" key="8">
    <source>
        <dbReference type="ARBA" id="ARBA00023136"/>
    </source>
</evidence>
<sequence>MNILIVKVSSLGDVVHTMPAVQDLRQALPGARIDWVVERGFAPLVRRCAGVSRVIELDLRRWRKSPLSAGVRREWQAFRAALRQQPYDAVIDLQGLTKSALVAWLAALAPGGRRYALANRTDGAGYEPPTRWVADVAVPIEPHTHAVMRSRELCARALGYQVPDLECFGLEVQAQRSLDAIEKGVARAPVAFVHGTSRADKQWPLAHWIELGRRLNAEGHAVALPHGSEEELRRSEALARELPLARVWPRLALDALADEMAGCAGVVGVDSGLSHIAVALGLPHVQIYNFDTAWRTGPTGSARQCSVFAQPAPTVDAVWQAWQQVSATGSRQ</sequence>
<keyword evidence="15" id="KW-1185">Reference proteome</keyword>
<dbReference type="InterPro" id="IPR002201">
    <property type="entry name" value="Glyco_trans_9"/>
</dbReference>
<dbReference type="CDD" id="cd03789">
    <property type="entry name" value="GT9_LPS_heptosyltransferase"/>
    <property type="match status" value="1"/>
</dbReference>
<name>A0A9X1VS06_9BURK</name>
<evidence type="ECO:0000256" key="12">
    <source>
        <dbReference type="ARBA" id="ARBA00044330"/>
    </source>
</evidence>
<dbReference type="InterPro" id="IPR011908">
    <property type="entry name" value="LipoPS_heptosylTferase-I"/>
</dbReference>
<protein>
    <recommendedName>
        <fullName evidence="11">Lipopolysaccharide heptosyltransferase 1</fullName>
        <ecNumber evidence="10">2.4.99.23</ecNumber>
    </recommendedName>
    <alternativeName>
        <fullName evidence="12">ADP-heptose:lipopolysaccharide heptosyltransferase I</fullName>
    </alternativeName>
</protein>